<gene>
    <name evidence="4" type="ORF">GpartN1_g6540.t1</name>
</gene>
<dbReference type="EMBL" id="BQMJ01000059">
    <property type="protein sequence ID" value="GJQ14749.1"/>
    <property type="molecule type" value="Genomic_DNA"/>
</dbReference>
<dbReference type="Proteomes" id="UP001061958">
    <property type="component" value="Unassembled WGS sequence"/>
</dbReference>
<dbReference type="PROSITE" id="PS51371">
    <property type="entry name" value="CBS"/>
    <property type="match status" value="1"/>
</dbReference>
<sequence length="352" mass="39557">MLSFVHPSHITRLNSTWQLWNKVLMGKRFFSGAVSIKTVEQSPFWSRSLKQLLGSSVFSEKHLVSGKSTVRDALEQMEKVDMSIVAVTGTQNEWLGIFSERDLIRLIAKGGNINTTHVRDALSKKEGIATCSLDQRVSDLGKIFSTQNVQNVVVVKESSSHNSVHDLAGLITSRELAQYFHSLEPDVVEEFEHILVKDMLDHNKNKVHERLNEQSILAMELSSPVKDAVQLMAKYGVGCVMITSDHSKGALHPYPDIVGMFTEREYIRNCLLKGKDKDSCRVGDVMQSHMALVTPEFSAAQFIRLFADSHVRYLPVFSTGPEDAQDNTSMCLGLFSIKDVFSYCFQVVQRRS</sequence>
<protein>
    <recommendedName>
        <fullName evidence="3">CBS domain-containing protein</fullName>
    </recommendedName>
</protein>
<dbReference type="SMART" id="SM00116">
    <property type="entry name" value="CBS"/>
    <property type="match status" value="3"/>
</dbReference>
<dbReference type="SUPFAM" id="SSF54631">
    <property type="entry name" value="CBS-domain pair"/>
    <property type="match status" value="2"/>
</dbReference>
<evidence type="ECO:0000256" key="2">
    <source>
        <dbReference type="PROSITE-ProRule" id="PRU00703"/>
    </source>
</evidence>
<dbReference type="PANTHER" id="PTHR43080">
    <property type="entry name" value="CBS DOMAIN-CONTAINING PROTEIN CBSX3, MITOCHONDRIAL"/>
    <property type="match status" value="1"/>
</dbReference>
<comment type="caution">
    <text evidence="4">The sequence shown here is derived from an EMBL/GenBank/DDBJ whole genome shotgun (WGS) entry which is preliminary data.</text>
</comment>
<reference evidence="4" key="2">
    <citation type="submission" date="2022-01" db="EMBL/GenBank/DDBJ databases">
        <authorList>
            <person name="Hirooka S."/>
            <person name="Miyagishima S.Y."/>
        </authorList>
    </citation>
    <scope>NUCLEOTIDE SEQUENCE</scope>
    <source>
        <strain evidence="4">NBRC 102759</strain>
    </source>
</reference>
<feature type="domain" description="CBS" evidence="3">
    <location>
        <begin position="57"/>
        <end position="113"/>
    </location>
</feature>
<evidence type="ECO:0000259" key="3">
    <source>
        <dbReference type="PROSITE" id="PS51371"/>
    </source>
</evidence>
<evidence type="ECO:0000313" key="5">
    <source>
        <dbReference type="Proteomes" id="UP001061958"/>
    </source>
</evidence>
<dbReference type="PANTHER" id="PTHR43080:SF2">
    <property type="entry name" value="CBS DOMAIN-CONTAINING PROTEIN"/>
    <property type="match status" value="1"/>
</dbReference>
<reference evidence="4" key="1">
    <citation type="journal article" date="2022" name="Proc. Natl. Acad. Sci. U.S.A.">
        <title>Life cycle and functional genomics of the unicellular red alga Galdieria for elucidating algal and plant evolution and industrial use.</title>
        <authorList>
            <person name="Hirooka S."/>
            <person name="Itabashi T."/>
            <person name="Ichinose T.M."/>
            <person name="Onuma R."/>
            <person name="Fujiwara T."/>
            <person name="Yamashita S."/>
            <person name="Jong L.W."/>
            <person name="Tomita R."/>
            <person name="Iwane A.H."/>
            <person name="Miyagishima S.Y."/>
        </authorList>
    </citation>
    <scope>NUCLEOTIDE SEQUENCE</scope>
    <source>
        <strain evidence="4">NBRC 102759</strain>
    </source>
</reference>
<organism evidence="4 5">
    <name type="scientific">Galdieria partita</name>
    <dbReference type="NCBI Taxonomy" id="83374"/>
    <lineage>
        <taxon>Eukaryota</taxon>
        <taxon>Rhodophyta</taxon>
        <taxon>Bangiophyceae</taxon>
        <taxon>Galdieriales</taxon>
        <taxon>Galdieriaceae</taxon>
        <taxon>Galdieria</taxon>
    </lineage>
</organism>
<dbReference type="InterPro" id="IPR046342">
    <property type="entry name" value="CBS_dom_sf"/>
</dbReference>
<accession>A0A9C7Q2R0</accession>
<dbReference type="Pfam" id="PF00571">
    <property type="entry name" value="CBS"/>
    <property type="match status" value="2"/>
</dbReference>
<dbReference type="InterPro" id="IPR051257">
    <property type="entry name" value="Diverse_CBS-Domain"/>
</dbReference>
<evidence type="ECO:0000313" key="4">
    <source>
        <dbReference type="EMBL" id="GJQ14749.1"/>
    </source>
</evidence>
<keyword evidence="1 2" id="KW-0129">CBS domain</keyword>
<keyword evidence="5" id="KW-1185">Reference proteome</keyword>
<dbReference type="InterPro" id="IPR000644">
    <property type="entry name" value="CBS_dom"/>
</dbReference>
<name>A0A9C7Q2R0_9RHOD</name>
<dbReference type="Gene3D" id="3.10.580.10">
    <property type="entry name" value="CBS-domain"/>
    <property type="match status" value="2"/>
</dbReference>
<dbReference type="AlphaFoldDB" id="A0A9C7Q2R0"/>
<evidence type="ECO:0000256" key="1">
    <source>
        <dbReference type="ARBA" id="ARBA00023122"/>
    </source>
</evidence>
<proteinExistence type="predicted"/>
<dbReference type="OrthoDB" id="2865258at2759"/>